<gene>
    <name evidence="1" type="ORF">KDK95_05760</name>
</gene>
<dbReference type="InterPro" id="IPR027417">
    <property type="entry name" value="P-loop_NTPase"/>
</dbReference>
<dbReference type="Gene3D" id="3.40.50.300">
    <property type="entry name" value="P-loop containing nucleotide triphosphate hydrolases"/>
    <property type="match status" value="1"/>
</dbReference>
<dbReference type="EMBL" id="JAGSOH010000009">
    <property type="protein sequence ID" value="MBR7825806.1"/>
    <property type="molecule type" value="Genomic_DNA"/>
</dbReference>
<evidence type="ECO:0000313" key="2">
    <source>
        <dbReference type="Proteomes" id="UP000676325"/>
    </source>
</evidence>
<dbReference type="AlphaFoldDB" id="A0A941IJK7"/>
<name>A0A941IJK7_9ACTN</name>
<evidence type="ECO:0000313" key="1">
    <source>
        <dbReference type="EMBL" id="MBR7825806.1"/>
    </source>
</evidence>
<reference evidence="1" key="1">
    <citation type="submission" date="2021-04" db="EMBL/GenBank/DDBJ databases">
        <title>Genome based classification of Actinospica acidithermotolerans sp. nov., an actinobacterium isolated from an Indonesian hot spring.</title>
        <authorList>
            <person name="Kusuma A.B."/>
            <person name="Putra K.E."/>
            <person name="Nafisah S."/>
            <person name="Loh J."/>
            <person name="Nouioui I."/>
            <person name="Goodfellow M."/>
        </authorList>
    </citation>
    <scope>NUCLEOTIDE SEQUENCE</scope>
    <source>
        <strain evidence="1">MGRD01-02</strain>
    </source>
</reference>
<proteinExistence type="predicted"/>
<keyword evidence="2" id="KW-1185">Reference proteome</keyword>
<dbReference type="RefSeq" id="WP_212516961.1">
    <property type="nucleotide sequence ID" value="NZ_JAGSOH010000009.1"/>
</dbReference>
<dbReference type="SUPFAM" id="SSF52540">
    <property type="entry name" value="P-loop containing nucleoside triphosphate hydrolases"/>
    <property type="match status" value="1"/>
</dbReference>
<protein>
    <submittedName>
        <fullName evidence="1">AAA family ATPase</fullName>
    </submittedName>
</protein>
<dbReference type="Pfam" id="PF13671">
    <property type="entry name" value="AAA_33"/>
    <property type="match status" value="1"/>
</dbReference>
<comment type="caution">
    <text evidence="1">The sequence shown here is derived from an EMBL/GenBank/DDBJ whole genome shotgun (WGS) entry which is preliminary data.</text>
</comment>
<sequence length="186" mass="20813">MTQLIIFVNGPFGVGKTTAVAELNKLIPDALIIDPEKVGHMLWAQLPEVMRMEEFELEPIWPALTRTLIEQVHRTYGRDLLIPMTIVRPRVFGEIVQPIRDLGIAVTHVTLLAQPETIRERLRQRGEGPDRWGELSWEGLQVERCLASLALPVFATHIDTEHLTPPQIAAAVITLAGLADPEGRLI</sequence>
<dbReference type="Proteomes" id="UP000676325">
    <property type="component" value="Unassembled WGS sequence"/>
</dbReference>
<organism evidence="1 2">
    <name type="scientific">Actinospica acidithermotolerans</name>
    <dbReference type="NCBI Taxonomy" id="2828514"/>
    <lineage>
        <taxon>Bacteria</taxon>
        <taxon>Bacillati</taxon>
        <taxon>Actinomycetota</taxon>
        <taxon>Actinomycetes</taxon>
        <taxon>Catenulisporales</taxon>
        <taxon>Actinospicaceae</taxon>
        <taxon>Actinospica</taxon>
    </lineage>
</organism>
<accession>A0A941IJK7</accession>